<dbReference type="Gene3D" id="2.60.40.1180">
    <property type="entry name" value="Golgi alpha-mannosidase II"/>
    <property type="match status" value="2"/>
</dbReference>
<dbReference type="GO" id="GO:0090599">
    <property type="term" value="F:alpha-glucosidase activity"/>
    <property type="evidence" value="ECO:0007669"/>
    <property type="project" value="UniProtKB-ARBA"/>
</dbReference>
<dbReference type="CDD" id="cd14752">
    <property type="entry name" value="GH31_N"/>
    <property type="match status" value="1"/>
</dbReference>
<dbReference type="AlphaFoldDB" id="A0A0B6VK42"/>
<dbReference type="InterPro" id="IPR033403">
    <property type="entry name" value="DUF5110"/>
</dbReference>
<comment type="similarity">
    <text evidence="1 4">Belongs to the glycosyl hydrolase 31 family.</text>
</comment>
<feature type="domain" description="Glycoside hydrolase family 31 TIM barrel" evidence="5">
    <location>
        <begin position="254"/>
        <end position="579"/>
    </location>
</feature>
<evidence type="ECO:0000256" key="4">
    <source>
        <dbReference type="RuleBase" id="RU361185"/>
    </source>
</evidence>
<dbReference type="SMR" id="A0A0B6VK42"/>
<accession>A0A0B6VK42</accession>
<dbReference type="Gene3D" id="3.20.20.80">
    <property type="entry name" value="Glycosidases"/>
    <property type="match status" value="2"/>
</dbReference>
<dbReference type="SUPFAM" id="SSF51445">
    <property type="entry name" value="(Trans)glycosidases"/>
    <property type="match status" value="1"/>
</dbReference>
<dbReference type="InterPro" id="IPR030459">
    <property type="entry name" value="Glyco_hydro_31_CS"/>
</dbReference>
<dbReference type="PROSITE" id="PS00707">
    <property type="entry name" value="GLYCOSYL_HYDROL_F31_2"/>
    <property type="match status" value="1"/>
</dbReference>
<dbReference type="InterPro" id="IPR017853">
    <property type="entry name" value="GH"/>
</dbReference>
<dbReference type="PANTHER" id="PTHR22762">
    <property type="entry name" value="ALPHA-GLUCOSIDASE"/>
    <property type="match status" value="1"/>
</dbReference>
<evidence type="ECO:0000313" key="9">
    <source>
        <dbReference type="EMBL" id="BAQ19546.1"/>
    </source>
</evidence>
<dbReference type="InterPro" id="IPR013780">
    <property type="entry name" value="Glyco_hydro_b"/>
</dbReference>
<dbReference type="Gene3D" id="2.60.40.1760">
    <property type="entry name" value="glycosyl hydrolase (family 31)"/>
    <property type="match status" value="1"/>
</dbReference>
<reference evidence="9" key="1">
    <citation type="submission" date="2014-06" db="EMBL/GenBank/DDBJ databases">
        <title>Discovery of Neotrehalose Hydrolyzing alpha-Glucosidase Belonging to Glycoside Hydrolase Family 31 from Bacillus sp. SW20 and Alteration of Its Substrate Specificity through Site-directed Mutagenesis.</title>
        <authorList>
            <person name="Saburi W."/>
        </authorList>
    </citation>
    <scope>NUCLEOTIDE SEQUENCE</scope>
    <source>
        <strain evidence="9">SW20</strain>
    </source>
</reference>
<feature type="domain" description="Glycosyl hydrolase family 31 C-terminal" evidence="8">
    <location>
        <begin position="587"/>
        <end position="672"/>
    </location>
</feature>
<dbReference type="InterPro" id="IPR025887">
    <property type="entry name" value="Glyco_hydro_31_N_dom"/>
</dbReference>
<organism evidence="9">
    <name type="scientific">Bacillus sp. SW20</name>
    <dbReference type="NCBI Taxonomy" id="1516122"/>
    <lineage>
        <taxon>Bacteria</taxon>
        <taxon>Bacillati</taxon>
        <taxon>Bacillota</taxon>
        <taxon>Bacilli</taxon>
        <taxon>Bacillales</taxon>
        <taxon>Bacillaceae</taxon>
        <taxon>Bacillus</taxon>
    </lineage>
</organism>
<keyword evidence="3 4" id="KW-0326">Glycosidase</keyword>
<name>A0A0B6VK42_9BACI</name>
<evidence type="ECO:0000256" key="2">
    <source>
        <dbReference type="ARBA" id="ARBA00022801"/>
    </source>
</evidence>
<evidence type="ECO:0000256" key="3">
    <source>
        <dbReference type="ARBA" id="ARBA00023295"/>
    </source>
</evidence>
<gene>
    <name evidence="9" type="primary">AG31A</name>
</gene>
<feature type="domain" description="Glycoside hydrolase family 31 N-terminal" evidence="6">
    <location>
        <begin position="46"/>
        <end position="212"/>
    </location>
</feature>
<keyword evidence="2 4" id="KW-0378">Hydrolase</keyword>
<feature type="domain" description="DUF5110" evidence="7">
    <location>
        <begin position="688"/>
        <end position="758"/>
    </location>
</feature>
<sequence length="790" mass="91251">MLQDTSFAIMPDKEQDTVLMYHSIGDTHTISRQDNVWIFTCERGNVAVKFYREDILRVVMNPIHIPALKESVAIVGKPAQVEVQQEETQDEIILQTSVLSVRIQKAPFRINVYDVNGEPIILENEKGLGFKDNHEVICFKSMKADDHFYGFGEKTGFLDKKGEKISNWNTDVYAPHNPETVELYQSIPYFMTLRNGRAHGIYFDSTWKTKFDFQTYRDFYSFSAEGGQIDYYTLAGPTPKAVLEQYTFLTGRAPIPPKWAIGYHQSRYSYKTEQEVRLLAKTFKEKEIPLDAIHLDIHYMDGYRVFTFDRSRFPKPEKMVEELKQEGVHIVSIVDPGVKQDPEYHIYKEGIQNDYFCKYLEGEVFFGDVWPGRSAFPDFTNEKVREWWGQKHAYYANMGIEGIWNDMNEPSVFNETKTMDMNVVHENDGDPRTHRELHNIYGMMMGKATYEGMKKQLGNKRPFLLTRAGFAGVQRYSAVWTGDNRSFWEHLELSLPMCMNLGVSGVPFVGPDVGGFAHDSNGQLLTRWTQVGAFYPFFRNHSVIESVRQEPWAFGEEYEQIIKRYIQLRYQWLPHLYSLFAEANETGVPIMRPLFLEYPDDPHVMNLATQFMVGDNVIVAPIMRPDTYHRVIYLPEGNWVDYWNEEVLEGGKHHLVEAPLDKLPIYVKQGTMLVHGDIKSSTAIPDEKLTLHIYAQTSGEASYSLYEDDGMSFDYEQGSYLRKTFHAHFENDVVLLSIINEVNGYTPSWKSIDIVVHGCNESTKLIVNGTELETTQLSHENGTMKTFLIV</sequence>
<dbReference type="InterPro" id="IPR000322">
    <property type="entry name" value="Glyco_hydro_31_TIM"/>
</dbReference>
<evidence type="ECO:0000259" key="6">
    <source>
        <dbReference type="Pfam" id="PF13802"/>
    </source>
</evidence>
<dbReference type="PANTHER" id="PTHR22762:SF166">
    <property type="entry name" value="ALPHA-GLUCOSIDASE"/>
    <property type="match status" value="1"/>
</dbReference>
<dbReference type="InterPro" id="IPR011013">
    <property type="entry name" value="Gal_mutarotase_sf_dom"/>
</dbReference>
<dbReference type="EMBL" id="AB971789">
    <property type="protein sequence ID" value="BAQ19546.1"/>
    <property type="molecule type" value="Genomic_DNA"/>
</dbReference>
<evidence type="ECO:0000259" key="5">
    <source>
        <dbReference type="Pfam" id="PF01055"/>
    </source>
</evidence>
<dbReference type="SUPFAM" id="SSF74650">
    <property type="entry name" value="Galactose mutarotase-like"/>
    <property type="match status" value="1"/>
</dbReference>
<dbReference type="Pfam" id="PF21365">
    <property type="entry name" value="Glyco_hydro_31_3rd"/>
    <property type="match status" value="1"/>
</dbReference>
<dbReference type="PROSITE" id="PS00129">
    <property type="entry name" value="GLYCOSYL_HYDROL_F31_1"/>
    <property type="match status" value="1"/>
</dbReference>
<dbReference type="InterPro" id="IPR048395">
    <property type="entry name" value="Glyco_hydro_31_C"/>
</dbReference>
<evidence type="ECO:0000259" key="7">
    <source>
        <dbReference type="Pfam" id="PF17137"/>
    </source>
</evidence>
<dbReference type="Pfam" id="PF17137">
    <property type="entry name" value="DUF5110"/>
    <property type="match status" value="1"/>
</dbReference>
<dbReference type="Pfam" id="PF01055">
    <property type="entry name" value="Glyco_hydro_31_2nd"/>
    <property type="match status" value="1"/>
</dbReference>
<evidence type="ECO:0000259" key="8">
    <source>
        <dbReference type="Pfam" id="PF21365"/>
    </source>
</evidence>
<dbReference type="GO" id="GO:0030246">
    <property type="term" value="F:carbohydrate binding"/>
    <property type="evidence" value="ECO:0007669"/>
    <property type="project" value="InterPro"/>
</dbReference>
<evidence type="ECO:0000256" key="1">
    <source>
        <dbReference type="ARBA" id="ARBA00007806"/>
    </source>
</evidence>
<dbReference type="SUPFAM" id="SSF51011">
    <property type="entry name" value="Glycosyl hydrolase domain"/>
    <property type="match status" value="1"/>
</dbReference>
<protein>
    <submittedName>
        <fullName evidence="9">GH31 alpha-glucosidase</fullName>
    </submittedName>
</protein>
<dbReference type="InterPro" id="IPR030458">
    <property type="entry name" value="Glyco_hydro_31_AS"/>
</dbReference>
<proteinExistence type="inferred from homology"/>
<dbReference type="CDD" id="cd06604">
    <property type="entry name" value="GH31_glucosidase_II_MalA"/>
    <property type="match status" value="1"/>
</dbReference>
<dbReference type="GO" id="GO:0005975">
    <property type="term" value="P:carbohydrate metabolic process"/>
    <property type="evidence" value="ECO:0007669"/>
    <property type="project" value="InterPro"/>
</dbReference>
<dbReference type="Pfam" id="PF13802">
    <property type="entry name" value="Gal_mutarotas_2"/>
    <property type="match status" value="1"/>
</dbReference>